<organism evidence="3 4">
    <name type="scientific">Paracidovorax wautersii</name>
    <dbReference type="NCBI Taxonomy" id="1177982"/>
    <lineage>
        <taxon>Bacteria</taxon>
        <taxon>Pseudomonadati</taxon>
        <taxon>Pseudomonadota</taxon>
        <taxon>Betaproteobacteria</taxon>
        <taxon>Burkholderiales</taxon>
        <taxon>Comamonadaceae</taxon>
        <taxon>Paracidovorax</taxon>
    </lineage>
</organism>
<evidence type="ECO:0000256" key="1">
    <source>
        <dbReference type="SAM" id="MobiDB-lite"/>
    </source>
</evidence>
<name>A0A7V8JQ42_9BURK</name>
<proteinExistence type="predicted"/>
<dbReference type="Proteomes" id="UP000461670">
    <property type="component" value="Unassembled WGS sequence"/>
</dbReference>
<protein>
    <recommendedName>
        <fullName evidence="5">DUF4148 domain-containing protein</fullName>
    </recommendedName>
</protein>
<evidence type="ECO:0000313" key="4">
    <source>
        <dbReference type="Proteomes" id="UP000461670"/>
    </source>
</evidence>
<dbReference type="InterPro" id="IPR025421">
    <property type="entry name" value="DUF4148"/>
</dbReference>
<accession>A0A7V8JQ42</accession>
<feature type="chain" id="PRO_5031278421" description="DUF4148 domain-containing protein" evidence="2">
    <location>
        <begin position="23"/>
        <end position="104"/>
    </location>
</feature>
<evidence type="ECO:0008006" key="5">
    <source>
        <dbReference type="Google" id="ProtNLM"/>
    </source>
</evidence>
<evidence type="ECO:0000256" key="2">
    <source>
        <dbReference type="SAM" id="SignalP"/>
    </source>
</evidence>
<evidence type="ECO:0000313" key="3">
    <source>
        <dbReference type="EMBL" id="KAF1021172.1"/>
    </source>
</evidence>
<dbReference type="EMBL" id="WNDQ01000025">
    <property type="protein sequence ID" value="KAF1021172.1"/>
    <property type="molecule type" value="Genomic_DNA"/>
</dbReference>
<feature type="signal peptide" evidence="2">
    <location>
        <begin position="1"/>
        <end position="22"/>
    </location>
</feature>
<feature type="region of interest" description="Disordered" evidence="1">
    <location>
        <begin position="49"/>
        <end position="77"/>
    </location>
</feature>
<comment type="caution">
    <text evidence="3">The sequence shown here is derived from an EMBL/GenBank/DDBJ whole genome shotgun (WGS) entry which is preliminary data.</text>
</comment>
<feature type="compositionally biased region" description="Basic and acidic residues" evidence="1">
    <location>
        <begin position="60"/>
        <end position="72"/>
    </location>
</feature>
<dbReference type="AlphaFoldDB" id="A0A7V8JQ42"/>
<sequence>MNKTFAAILVAAAGFAAAPSFAENLDNPAFPEVQGTPVSRAQVQAELAQFQQQLHSQPARAEEPRYVARDEQPSTLTRAQVQAEAIAARGQHQSYDFGHNEMPI</sequence>
<keyword evidence="2" id="KW-0732">Signal</keyword>
<gene>
    <name evidence="3" type="ORF">GAK30_02066</name>
</gene>
<dbReference type="Pfam" id="PF13663">
    <property type="entry name" value="DUF4148"/>
    <property type="match status" value="1"/>
</dbReference>
<reference evidence="4" key="1">
    <citation type="journal article" date="2020" name="MBio">
        <title>Horizontal gene transfer to a defensive symbiont with a reduced genome amongst a multipartite beetle microbiome.</title>
        <authorList>
            <person name="Waterworth S.C."/>
            <person name="Florez L.V."/>
            <person name="Rees E.R."/>
            <person name="Hertweck C."/>
            <person name="Kaltenpoth M."/>
            <person name="Kwan J.C."/>
        </authorList>
    </citation>
    <scope>NUCLEOTIDE SEQUENCE [LARGE SCALE GENOMIC DNA]</scope>
</reference>